<organism evidence="1 2">
    <name type="scientific">Phytophthora nicotianae P1976</name>
    <dbReference type="NCBI Taxonomy" id="1317066"/>
    <lineage>
        <taxon>Eukaryota</taxon>
        <taxon>Sar</taxon>
        <taxon>Stramenopiles</taxon>
        <taxon>Oomycota</taxon>
        <taxon>Peronosporomycetes</taxon>
        <taxon>Peronosporales</taxon>
        <taxon>Peronosporaceae</taxon>
        <taxon>Phytophthora</taxon>
    </lineage>
</organism>
<gene>
    <name evidence="1" type="ORF">F444_15371</name>
</gene>
<evidence type="ECO:0000313" key="2">
    <source>
        <dbReference type="Proteomes" id="UP000028582"/>
    </source>
</evidence>
<proteinExistence type="predicted"/>
<sequence>MEAVTHLIAIVALIEAQSENLVLSYMVVSRFLAQKKLKAFKFDAMVIEAPRAKDENEESHRRVVGTLDHVLDAVKRQEIAAVGNVPRKEEKAIYKMVKTPFDVIGARTESRRAEKQLLLRHNTDEIEKMKQYARRFKSGREVV</sequence>
<protein>
    <submittedName>
        <fullName evidence="1">Uncharacterized protein</fullName>
    </submittedName>
</protein>
<reference evidence="1 2" key="1">
    <citation type="submission" date="2013-11" db="EMBL/GenBank/DDBJ databases">
        <title>The Genome Sequence of Phytophthora parasitica P1976.</title>
        <authorList>
            <consortium name="The Broad Institute Genomics Platform"/>
            <person name="Russ C."/>
            <person name="Tyler B."/>
            <person name="Panabieres F."/>
            <person name="Shan W."/>
            <person name="Tripathy S."/>
            <person name="Grunwald N."/>
            <person name="Machado M."/>
            <person name="Johnson C.S."/>
            <person name="Walker B."/>
            <person name="Young S."/>
            <person name="Zeng Q."/>
            <person name="Gargeya S."/>
            <person name="Fitzgerald M."/>
            <person name="Haas B."/>
            <person name="Abouelleil A."/>
            <person name="Allen A.W."/>
            <person name="Alvarado L."/>
            <person name="Arachchi H.M."/>
            <person name="Berlin A.M."/>
            <person name="Chapman S.B."/>
            <person name="Gainer-Dewar J."/>
            <person name="Goldberg J."/>
            <person name="Griggs A."/>
            <person name="Gujja S."/>
            <person name="Hansen M."/>
            <person name="Howarth C."/>
            <person name="Imamovic A."/>
            <person name="Ireland A."/>
            <person name="Larimer J."/>
            <person name="McCowan C."/>
            <person name="Murphy C."/>
            <person name="Pearson M."/>
            <person name="Poon T.W."/>
            <person name="Priest M."/>
            <person name="Roberts A."/>
            <person name="Saif S."/>
            <person name="Shea T."/>
            <person name="Sisk P."/>
            <person name="Sykes S."/>
            <person name="Wortman J."/>
            <person name="Nusbaum C."/>
            <person name="Birren B."/>
        </authorList>
    </citation>
    <scope>NUCLEOTIDE SEQUENCE [LARGE SCALE GENOMIC DNA]</scope>
    <source>
        <strain evidence="1 2">P1976</strain>
    </source>
</reference>
<dbReference type="Proteomes" id="UP000028582">
    <property type="component" value="Unassembled WGS sequence"/>
</dbReference>
<name>A0A080ZM74_PHYNI</name>
<comment type="caution">
    <text evidence="1">The sequence shown here is derived from an EMBL/GenBank/DDBJ whole genome shotgun (WGS) entry which is preliminary data.</text>
</comment>
<evidence type="ECO:0000313" key="1">
    <source>
        <dbReference type="EMBL" id="ETO67735.1"/>
    </source>
</evidence>
<dbReference type="AlphaFoldDB" id="A0A080ZM74"/>
<accession>A0A080ZM74</accession>
<dbReference type="EMBL" id="ANJA01002853">
    <property type="protein sequence ID" value="ETO67735.1"/>
    <property type="molecule type" value="Genomic_DNA"/>
</dbReference>